<dbReference type="Gene3D" id="3.40.50.300">
    <property type="entry name" value="P-loop containing nucleotide triphosphate hydrolases"/>
    <property type="match status" value="1"/>
</dbReference>
<reference evidence="3 4" key="1">
    <citation type="submission" date="2023-01" db="EMBL/GenBank/DDBJ databases">
        <authorList>
            <person name="Whitehead M."/>
        </authorList>
    </citation>
    <scope>NUCLEOTIDE SEQUENCE [LARGE SCALE GENOMIC DNA]</scope>
</reference>
<evidence type="ECO:0000256" key="1">
    <source>
        <dbReference type="ARBA" id="ARBA00005446"/>
    </source>
</evidence>
<dbReference type="GO" id="GO:0000724">
    <property type="term" value="P:double-strand break repair via homologous recombination"/>
    <property type="evidence" value="ECO:0007669"/>
    <property type="project" value="TreeGrafter"/>
</dbReference>
<keyword evidence="4" id="KW-1185">Reference proteome</keyword>
<dbReference type="PANTHER" id="PTHR13710:SF152">
    <property type="entry name" value="ATP-DEPENDENT DNA HELICASE Q5"/>
    <property type="match status" value="1"/>
</dbReference>
<dbReference type="AlphaFoldDB" id="A0AAV0XWH9"/>
<dbReference type="GO" id="GO:0005524">
    <property type="term" value="F:ATP binding"/>
    <property type="evidence" value="ECO:0007669"/>
    <property type="project" value="InterPro"/>
</dbReference>
<dbReference type="PANTHER" id="PTHR13710">
    <property type="entry name" value="DNA HELICASE RECQ FAMILY MEMBER"/>
    <property type="match status" value="1"/>
</dbReference>
<accession>A0AAV0XWH9</accession>
<organism evidence="3 4">
    <name type="scientific">Macrosiphum euphorbiae</name>
    <name type="common">potato aphid</name>
    <dbReference type="NCBI Taxonomy" id="13131"/>
    <lineage>
        <taxon>Eukaryota</taxon>
        <taxon>Metazoa</taxon>
        <taxon>Ecdysozoa</taxon>
        <taxon>Arthropoda</taxon>
        <taxon>Hexapoda</taxon>
        <taxon>Insecta</taxon>
        <taxon>Pterygota</taxon>
        <taxon>Neoptera</taxon>
        <taxon>Paraneoptera</taxon>
        <taxon>Hemiptera</taxon>
        <taxon>Sternorrhyncha</taxon>
        <taxon>Aphidomorpha</taxon>
        <taxon>Aphidoidea</taxon>
        <taxon>Aphididae</taxon>
        <taxon>Macrosiphini</taxon>
        <taxon>Macrosiphum</taxon>
    </lineage>
</organism>
<evidence type="ECO:0000259" key="2">
    <source>
        <dbReference type="Pfam" id="PF00270"/>
    </source>
</evidence>
<dbReference type="GO" id="GO:0043138">
    <property type="term" value="F:3'-5' DNA helicase activity"/>
    <property type="evidence" value="ECO:0007669"/>
    <property type="project" value="TreeGrafter"/>
</dbReference>
<dbReference type="Pfam" id="PF00270">
    <property type="entry name" value="DEAD"/>
    <property type="match status" value="1"/>
</dbReference>
<comment type="caution">
    <text evidence="3">The sequence shown here is derived from an EMBL/GenBank/DDBJ whole genome shotgun (WGS) entry which is preliminary data.</text>
</comment>
<dbReference type="InterPro" id="IPR011545">
    <property type="entry name" value="DEAD/DEAH_box_helicase_dom"/>
</dbReference>
<evidence type="ECO:0000313" key="4">
    <source>
        <dbReference type="Proteomes" id="UP001160148"/>
    </source>
</evidence>
<dbReference type="InterPro" id="IPR027417">
    <property type="entry name" value="P-loop_NTPase"/>
</dbReference>
<dbReference type="GO" id="GO:0005694">
    <property type="term" value="C:chromosome"/>
    <property type="evidence" value="ECO:0007669"/>
    <property type="project" value="TreeGrafter"/>
</dbReference>
<proteinExistence type="inferred from homology"/>
<evidence type="ECO:0000313" key="3">
    <source>
        <dbReference type="EMBL" id="CAI6372900.1"/>
    </source>
</evidence>
<dbReference type="SUPFAM" id="SSF52540">
    <property type="entry name" value="P-loop containing nucleoside triphosphate hydrolases"/>
    <property type="match status" value="1"/>
</dbReference>
<dbReference type="EMBL" id="CARXXK010001085">
    <property type="protein sequence ID" value="CAI6372900.1"/>
    <property type="molecule type" value="Genomic_DNA"/>
</dbReference>
<sequence length="246" mass="28027">MADLRFYDKIPNGAPADSLLNSLMEDYFEYKHFKNITQRNAVVKILKRETDVIVSLPKGHGRTTCFQLPMVICPKKVSIVVVGVSSRIEEQMTRLNRRHVHAESIDADTSSEEYDDIKSTINYLSSIKSTLNSILYVTPDGVLTDNFFNLLLHLSDSNSLGYIAVDLSYCEEDWSRGLTREGYALGFLRNQFVDTSWIVTTEKPCSEFINNIKSILGLRTRRVDDIPVDAVPWFSMAIDDDDELDR</sequence>
<name>A0AAV0XWH9_9HEMI</name>
<dbReference type="GO" id="GO:0009378">
    <property type="term" value="F:four-way junction helicase activity"/>
    <property type="evidence" value="ECO:0007669"/>
    <property type="project" value="TreeGrafter"/>
</dbReference>
<dbReference type="GO" id="GO:0005737">
    <property type="term" value="C:cytoplasm"/>
    <property type="evidence" value="ECO:0007669"/>
    <property type="project" value="TreeGrafter"/>
</dbReference>
<dbReference type="Proteomes" id="UP001160148">
    <property type="component" value="Unassembled WGS sequence"/>
</dbReference>
<gene>
    <name evidence="3" type="ORF">MEUPH1_LOCUS26713</name>
</gene>
<comment type="similarity">
    <text evidence="1">Belongs to the helicase family. RecQ subfamily.</text>
</comment>
<dbReference type="GO" id="GO:0005634">
    <property type="term" value="C:nucleus"/>
    <property type="evidence" value="ECO:0007669"/>
    <property type="project" value="TreeGrafter"/>
</dbReference>
<feature type="domain" description="DEAD/DEAH-box helicase" evidence="2">
    <location>
        <begin position="38"/>
        <end position="146"/>
    </location>
</feature>
<protein>
    <recommendedName>
        <fullName evidence="2">DEAD/DEAH-box helicase domain-containing protein</fullName>
    </recommendedName>
</protein>
<dbReference type="GO" id="GO:0003676">
    <property type="term" value="F:nucleic acid binding"/>
    <property type="evidence" value="ECO:0007669"/>
    <property type="project" value="InterPro"/>
</dbReference>